<evidence type="ECO:0000256" key="1">
    <source>
        <dbReference type="ARBA" id="ARBA00006484"/>
    </source>
</evidence>
<dbReference type="PRINTS" id="PR00080">
    <property type="entry name" value="SDRFAMILY"/>
</dbReference>
<name>A0ABP5FVU7_9ACTN</name>
<dbReference type="PANTHER" id="PTHR24321">
    <property type="entry name" value="DEHYDROGENASES, SHORT CHAIN"/>
    <property type="match status" value="1"/>
</dbReference>
<dbReference type="PANTHER" id="PTHR24321:SF8">
    <property type="entry name" value="ESTRADIOL 17-BETA-DEHYDROGENASE 8-RELATED"/>
    <property type="match status" value="1"/>
</dbReference>
<dbReference type="InterPro" id="IPR036291">
    <property type="entry name" value="NAD(P)-bd_dom_sf"/>
</dbReference>
<organism evidence="4 5">
    <name type="scientific">Catenulispora yoronensis</name>
    <dbReference type="NCBI Taxonomy" id="450799"/>
    <lineage>
        <taxon>Bacteria</taxon>
        <taxon>Bacillati</taxon>
        <taxon>Actinomycetota</taxon>
        <taxon>Actinomycetes</taxon>
        <taxon>Catenulisporales</taxon>
        <taxon>Catenulisporaceae</taxon>
        <taxon>Catenulispora</taxon>
    </lineage>
</organism>
<keyword evidence="2" id="KW-0560">Oxidoreductase</keyword>
<protein>
    <submittedName>
        <fullName evidence="4">SDR family oxidoreductase</fullName>
    </submittedName>
</protein>
<evidence type="ECO:0000313" key="4">
    <source>
        <dbReference type="EMBL" id="GAA2032779.1"/>
    </source>
</evidence>
<dbReference type="InterPro" id="IPR020904">
    <property type="entry name" value="Sc_DH/Rdtase_CS"/>
</dbReference>
<dbReference type="EMBL" id="BAAAQN010000019">
    <property type="protein sequence ID" value="GAA2032779.1"/>
    <property type="molecule type" value="Genomic_DNA"/>
</dbReference>
<dbReference type="Pfam" id="PF00106">
    <property type="entry name" value="adh_short"/>
    <property type="match status" value="1"/>
</dbReference>
<dbReference type="Gene3D" id="3.40.50.720">
    <property type="entry name" value="NAD(P)-binding Rossmann-like Domain"/>
    <property type="match status" value="1"/>
</dbReference>
<dbReference type="Proteomes" id="UP001500751">
    <property type="component" value="Unassembled WGS sequence"/>
</dbReference>
<reference evidence="5" key="1">
    <citation type="journal article" date="2019" name="Int. J. Syst. Evol. Microbiol.">
        <title>The Global Catalogue of Microorganisms (GCM) 10K type strain sequencing project: providing services to taxonomists for standard genome sequencing and annotation.</title>
        <authorList>
            <consortium name="The Broad Institute Genomics Platform"/>
            <consortium name="The Broad Institute Genome Sequencing Center for Infectious Disease"/>
            <person name="Wu L."/>
            <person name="Ma J."/>
        </authorList>
    </citation>
    <scope>NUCLEOTIDE SEQUENCE [LARGE SCALE GENOMIC DNA]</scope>
    <source>
        <strain evidence="5">JCM 16014</strain>
    </source>
</reference>
<dbReference type="InterPro" id="IPR002347">
    <property type="entry name" value="SDR_fam"/>
</dbReference>
<dbReference type="PRINTS" id="PR00081">
    <property type="entry name" value="GDHRDH"/>
</dbReference>
<comment type="caution">
    <text evidence="4">The sequence shown here is derived from an EMBL/GenBank/DDBJ whole genome shotgun (WGS) entry which is preliminary data.</text>
</comment>
<keyword evidence="5" id="KW-1185">Reference proteome</keyword>
<dbReference type="PROSITE" id="PS00061">
    <property type="entry name" value="ADH_SHORT"/>
    <property type="match status" value="1"/>
</dbReference>
<evidence type="ECO:0000256" key="2">
    <source>
        <dbReference type="ARBA" id="ARBA00023002"/>
    </source>
</evidence>
<gene>
    <name evidence="4" type="ORF">GCM10009839_36290</name>
</gene>
<evidence type="ECO:0000313" key="5">
    <source>
        <dbReference type="Proteomes" id="UP001500751"/>
    </source>
</evidence>
<dbReference type="CDD" id="cd05233">
    <property type="entry name" value="SDR_c"/>
    <property type="match status" value="1"/>
</dbReference>
<evidence type="ECO:0000256" key="3">
    <source>
        <dbReference type="RuleBase" id="RU000363"/>
    </source>
</evidence>
<dbReference type="Pfam" id="PF13561">
    <property type="entry name" value="adh_short_C2"/>
    <property type="match status" value="1"/>
</dbReference>
<accession>A0ABP5FVU7</accession>
<proteinExistence type="inferred from homology"/>
<comment type="similarity">
    <text evidence="1 3">Belongs to the short-chain dehydrogenases/reductases (SDR) family.</text>
</comment>
<dbReference type="SUPFAM" id="SSF51735">
    <property type="entry name" value="NAD(P)-binding Rossmann-fold domains"/>
    <property type="match status" value="1"/>
</dbReference>
<sequence>MSMGMDAWCRLPYGARMLAQGKIALVTGGGSGIGRATAELFAAEGAAAVVVVDVAETGDHSGPETVELVRKAGGTALFVRADVAVEAEVEAAVALAVAEFGRLDAAVNCAGVAGSGAKIADMELAEWNRVLGIDLTGTFLSLKHEIRAMLPNGAGTVVNIASAAGLVPVPYLSPYCSAKHGVLGLTKTAAKEYRNAGLRINAICPGVVDTPMIRASAAERPEVAKQSRDAAGGVAAGGAAAGGVAARGAAGGGAFLGQPEQIASAAVWLCSEAASFVNGESMVVDGGTVTR</sequence>